<feature type="region of interest" description="Disordered" evidence="1">
    <location>
        <begin position="387"/>
        <end position="422"/>
    </location>
</feature>
<evidence type="ECO:0000313" key="3">
    <source>
        <dbReference type="Proteomes" id="UP000803884"/>
    </source>
</evidence>
<gene>
    <name evidence="2" type="ORF">WHR41_07479</name>
</gene>
<feature type="region of interest" description="Disordered" evidence="1">
    <location>
        <begin position="48"/>
        <end position="79"/>
    </location>
</feature>
<keyword evidence="3" id="KW-1185">Reference proteome</keyword>
<dbReference type="Proteomes" id="UP000803884">
    <property type="component" value="Unassembled WGS sequence"/>
</dbReference>
<proteinExistence type="predicted"/>
<accession>A0AB34KEW6</accession>
<feature type="compositionally biased region" description="Basic residues" evidence="1">
    <location>
        <begin position="395"/>
        <end position="404"/>
    </location>
</feature>
<feature type="compositionally biased region" description="Low complexity" evidence="1">
    <location>
        <begin position="60"/>
        <end position="72"/>
    </location>
</feature>
<dbReference type="EMBL" id="JAAQHG020000032">
    <property type="protein sequence ID" value="KAL1583718.1"/>
    <property type="molecule type" value="Genomic_DNA"/>
</dbReference>
<dbReference type="AlphaFoldDB" id="A0AB34KEW6"/>
<feature type="compositionally biased region" description="Polar residues" evidence="1">
    <location>
        <begin position="328"/>
        <end position="345"/>
    </location>
</feature>
<feature type="region of interest" description="Disordered" evidence="1">
    <location>
        <begin position="320"/>
        <end position="358"/>
    </location>
</feature>
<evidence type="ECO:0000256" key="1">
    <source>
        <dbReference type="SAM" id="MobiDB-lite"/>
    </source>
</evidence>
<dbReference type="RefSeq" id="XP_069226825.1">
    <property type="nucleotide sequence ID" value="XM_069376084.1"/>
</dbReference>
<organism evidence="2 3">
    <name type="scientific">Cladosporium halotolerans</name>
    <dbReference type="NCBI Taxonomy" id="1052096"/>
    <lineage>
        <taxon>Eukaryota</taxon>
        <taxon>Fungi</taxon>
        <taxon>Dikarya</taxon>
        <taxon>Ascomycota</taxon>
        <taxon>Pezizomycotina</taxon>
        <taxon>Dothideomycetes</taxon>
        <taxon>Dothideomycetidae</taxon>
        <taxon>Cladosporiales</taxon>
        <taxon>Cladosporiaceae</taxon>
        <taxon>Cladosporium</taxon>
    </lineage>
</organism>
<dbReference type="GeneID" id="96008922"/>
<protein>
    <submittedName>
        <fullName evidence="2">Uncharacterized protein</fullName>
    </submittedName>
</protein>
<reference evidence="2 3" key="1">
    <citation type="journal article" date="2020" name="Microbiol. Resour. Announc.">
        <title>Draft Genome Sequence of a Cladosporium Species Isolated from the Mesophotic Ascidian Didemnum maculosum.</title>
        <authorList>
            <person name="Gioti A."/>
            <person name="Siaperas R."/>
            <person name="Nikolaivits E."/>
            <person name="Le Goff G."/>
            <person name="Ouazzani J."/>
            <person name="Kotoulas G."/>
            <person name="Topakas E."/>
        </authorList>
    </citation>
    <scope>NUCLEOTIDE SEQUENCE [LARGE SCALE GENOMIC DNA]</scope>
    <source>
        <strain evidence="2 3">TM138-S3</strain>
    </source>
</reference>
<comment type="caution">
    <text evidence="2">The sequence shown here is derived from an EMBL/GenBank/DDBJ whole genome shotgun (WGS) entry which is preliminary data.</text>
</comment>
<name>A0AB34KEW6_9PEZI</name>
<sequence length="449" mass="50248">MAILDHSRSDSSDTSSTGSSYQHILDHVLTYHAGYEMPLRTMYTLNSAPRAQPLPPRRGTPTSSASSSPTSPIVSNAWQENPTTSIFNENLMAQMSQLPTQPASLPPSFITSFLGRCFPADLVSVDFPQALTGLDYLKDLEIRRQREVALALGRTHVDSATLENEHELAHQFPGVARWKRNIRNQEQIIESLYTGLYIGLRRWILINELSLTPFNRHNCVAMLNTLYPPFAAPPTTVNISQDNLKKQRDGFFRYISAVDRDGPRVLSNVIKQGMAEGDSNGWAPVVRQLQMYLQHANNMINECCNVHDLEDLEPSKLVYGKGRRSKTDSGISIQGSDVRPSTASHESTHRPKTPSIGRGTALEKLARGLKTIGRSRTDVTEISPREEMFNTSPPKQHKGLRKMRSMGDRSLKSAHAQDSPAFDVEEMRRHRLAYEAGQKRLATGRSFEV</sequence>
<evidence type="ECO:0000313" key="2">
    <source>
        <dbReference type="EMBL" id="KAL1583718.1"/>
    </source>
</evidence>